<dbReference type="AlphaFoldDB" id="A0A9P6KSJ9"/>
<organism evidence="1 2">
    <name type="scientific">Paraphaeosphaeria minitans</name>
    <dbReference type="NCBI Taxonomy" id="565426"/>
    <lineage>
        <taxon>Eukaryota</taxon>
        <taxon>Fungi</taxon>
        <taxon>Dikarya</taxon>
        <taxon>Ascomycota</taxon>
        <taxon>Pezizomycotina</taxon>
        <taxon>Dothideomycetes</taxon>
        <taxon>Pleosporomycetidae</taxon>
        <taxon>Pleosporales</taxon>
        <taxon>Massarineae</taxon>
        <taxon>Didymosphaeriaceae</taxon>
        <taxon>Paraphaeosphaeria</taxon>
    </lineage>
</organism>
<evidence type="ECO:0000313" key="2">
    <source>
        <dbReference type="Proteomes" id="UP000756921"/>
    </source>
</evidence>
<comment type="caution">
    <text evidence="1">The sequence shown here is derived from an EMBL/GenBank/DDBJ whole genome shotgun (WGS) entry which is preliminary data.</text>
</comment>
<evidence type="ECO:0000313" key="1">
    <source>
        <dbReference type="EMBL" id="KAF9737320.1"/>
    </source>
</evidence>
<name>A0A9P6KSJ9_9PLEO</name>
<dbReference type="Proteomes" id="UP000756921">
    <property type="component" value="Unassembled WGS sequence"/>
</dbReference>
<reference evidence="1" key="1">
    <citation type="journal article" date="2020" name="Mol. Plant Microbe Interact.">
        <title>Genome Sequence of the Biocontrol Agent Coniothyrium minitans strain Conio (IMI 134523).</title>
        <authorList>
            <person name="Patel D."/>
            <person name="Shittu T.A."/>
            <person name="Baroncelli R."/>
            <person name="Muthumeenakshi S."/>
            <person name="Osborne T.H."/>
            <person name="Janganan T.K."/>
            <person name="Sreenivasaprasad S."/>
        </authorList>
    </citation>
    <scope>NUCLEOTIDE SEQUENCE</scope>
    <source>
        <strain evidence="1">Conio</strain>
    </source>
</reference>
<proteinExistence type="predicted"/>
<sequence length="155" mass="17438">MTPFQQNGALWRRSRIFGHVDRGPESTVARPYLHPFACLHRRQYPLHPQKVFTLPPFARPFSRQYSANPTLARHGRRHQGSVAAAYASKNNPYLAIWPIAATRPASASLQPIPELCRCQPVRIHVSTAAPAAKKTLCGPAPRPRLPLHCSIKRQR</sequence>
<keyword evidence="2" id="KW-1185">Reference proteome</keyword>
<dbReference type="EMBL" id="WJXW01000004">
    <property type="protein sequence ID" value="KAF9737320.1"/>
    <property type="molecule type" value="Genomic_DNA"/>
</dbReference>
<gene>
    <name evidence="1" type="ORF">PMIN01_05099</name>
</gene>
<protein>
    <submittedName>
        <fullName evidence="1">Uncharacterized protein</fullName>
    </submittedName>
</protein>
<accession>A0A9P6KSJ9</accession>